<evidence type="ECO:0000259" key="1">
    <source>
        <dbReference type="Pfam" id="PF00582"/>
    </source>
</evidence>
<name>A0AAD5S0G5_9FUNG</name>
<sequence>MTARRAHYVVAVDTTDCAHQTLEWTYTYLCQPNDVLTIITVLSGESGKSAEGLEDATTHAQNLLSAIERIHQKKIEAYYRIVTVDEDVKSAICKAAKDLSATMLVVGSHGKQTESR</sequence>
<dbReference type="Gene3D" id="3.40.50.620">
    <property type="entry name" value="HUPs"/>
    <property type="match status" value="1"/>
</dbReference>
<dbReference type="Proteomes" id="UP001212841">
    <property type="component" value="Unassembled WGS sequence"/>
</dbReference>
<evidence type="ECO:0000313" key="3">
    <source>
        <dbReference type="Proteomes" id="UP001212841"/>
    </source>
</evidence>
<gene>
    <name evidence="2" type="ORF">HK097_005614</name>
</gene>
<proteinExistence type="predicted"/>
<dbReference type="PANTHER" id="PTHR31964">
    <property type="entry name" value="ADENINE NUCLEOTIDE ALPHA HYDROLASES-LIKE SUPERFAMILY PROTEIN"/>
    <property type="match status" value="1"/>
</dbReference>
<dbReference type="EMBL" id="JADGJD010002620">
    <property type="protein sequence ID" value="KAJ3030576.1"/>
    <property type="molecule type" value="Genomic_DNA"/>
</dbReference>
<feature type="domain" description="UspA" evidence="1">
    <location>
        <begin position="9"/>
        <end position="114"/>
    </location>
</feature>
<dbReference type="SUPFAM" id="SSF52402">
    <property type="entry name" value="Adenine nucleotide alpha hydrolases-like"/>
    <property type="match status" value="1"/>
</dbReference>
<evidence type="ECO:0000313" key="2">
    <source>
        <dbReference type="EMBL" id="KAJ3030576.1"/>
    </source>
</evidence>
<dbReference type="AlphaFoldDB" id="A0AAD5S0G5"/>
<feature type="non-terminal residue" evidence="2">
    <location>
        <position position="116"/>
    </location>
</feature>
<dbReference type="InterPro" id="IPR006016">
    <property type="entry name" value="UspA"/>
</dbReference>
<reference evidence="2" key="1">
    <citation type="submission" date="2020-05" db="EMBL/GenBank/DDBJ databases">
        <title>Phylogenomic resolution of chytrid fungi.</title>
        <authorList>
            <person name="Stajich J.E."/>
            <person name="Amses K."/>
            <person name="Simmons R."/>
            <person name="Seto K."/>
            <person name="Myers J."/>
            <person name="Bonds A."/>
            <person name="Quandt C.A."/>
            <person name="Barry K."/>
            <person name="Liu P."/>
            <person name="Grigoriev I."/>
            <person name="Longcore J.E."/>
            <person name="James T.Y."/>
        </authorList>
    </citation>
    <scope>NUCLEOTIDE SEQUENCE</scope>
    <source>
        <strain evidence="2">JEL0318</strain>
    </source>
</reference>
<comment type="caution">
    <text evidence="2">The sequence shown here is derived from an EMBL/GenBank/DDBJ whole genome shotgun (WGS) entry which is preliminary data.</text>
</comment>
<dbReference type="Pfam" id="PF00582">
    <property type="entry name" value="Usp"/>
    <property type="match status" value="1"/>
</dbReference>
<dbReference type="InterPro" id="IPR014729">
    <property type="entry name" value="Rossmann-like_a/b/a_fold"/>
</dbReference>
<organism evidence="2 3">
    <name type="scientific">Rhizophlyctis rosea</name>
    <dbReference type="NCBI Taxonomy" id="64517"/>
    <lineage>
        <taxon>Eukaryota</taxon>
        <taxon>Fungi</taxon>
        <taxon>Fungi incertae sedis</taxon>
        <taxon>Chytridiomycota</taxon>
        <taxon>Chytridiomycota incertae sedis</taxon>
        <taxon>Chytridiomycetes</taxon>
        <taxon>Rhizophlyctidales</taxon>
        <taxon>Rhizophlyctidaceae</taxon>
        <taxon>Rhizophlyctis</taxon>
    </lineage>
</organism>
<keyword evidence="3" id="KW-1185">Reference proteome</keyword>
<accession>A0AAD5S0G5</accession>
<protein>
    <recommendedName>
        <fullName evidence="1">UspA domain-containing protein</fullName>
    </recommendedName>
</protein>
<dbReference type="PANTHER" id="PTHR31964:SF113">
    <property type="entry name" value="USPA DOMAIN-CONTAINING PROTEIN"/>
    <property type="match status" value="1"/>
</dbReference>